<sequence>MTRSMTIDEDERLRGDTTLGGSSKSRLVVARLAAAPAAAAAAAASKFDVVVIVWRERREREEEEEEEEEEERRRRRRRRRKRRIFKVEESHLERCLSLAFFLFIFFVQCVRTCKKKKKKRKKKKKKKKKFQRFQRFKRRAAGASCEWFRSGLLLPSNAYGLVRKTPSVVGVCRPHSESERREEGGHVDASNAYGLVLFVRRALTGGVGCEDTDRRSSSAT</sequence>
<feature type="region of interest" description="Disordered" evidence="2">
    <location>
        <begin position="1"/>
        <end position="21"/>
    </location>
</feature>
<protein>
    <submittedName>
        <fullName evidence="3">Uncharacterized protein</fullName>
    </submittedName>
</protein>
<keyword evidence="1" id="KW-0175">Coiled coil</keyword>
<evidence type="ECO:0000313" key="3">
    <source>
        <dbReference type="EMBL" id="CAB0043331.1"/>
    </source>
</evidence>
<reference evidence="3 4" key="1">
    <citation type="submission" date="2020-02" db="EMBL/GenBank/DDBJ databases">
        <authorList>
            <person name="Ferguson B K."/>
        </authorList>
    </citation>
    <scope>NUCLEOTIDE SEQUENCE [LARGE SCALE GENOMIC DNA]</scope>
</reference>
<proteinExistence type="predicted"/>
<gene>
    <name evidence="3" type="ORF">TBRA_LOCUS14919</name>
</gene>
<accession>A0A6H5J741</accession>
<evidence type="ECO:0000256" key="1">
    <source>
        <dbReference type="SAM" id="Coils"/>
    </source>
</evidence>
<keyword evidence="4" id="KW-1185">Reference proteome</keyword>
<dbReference type="EMBL" id="CADCXV010001306">
    <property type="protein sequence ID" value="CAB0043331.1"/>
    <property type="molecule type" value="Genomic_DNA"/>
</dbReference>
<evidence type="ECO:0000313" key="4">
    <source>
        <dbReference type="Proteomes" id="UP000479190"/>
    </source>
</evidence>
<evidence type="ECO:0000256" key="2">
    <source>
        <dbReference type="SAM" id="MobiDB-lite"/>
    </source>
</evidence>
<organism evidence="3 4">
    <name type="scientific">Trichogramma brassicae</name>
    <dbReference type="NCBI Taxonomy" id="86971"/>
    <lineage>
        <taxon>Eukaryota</taxon>
        <taxon>Metazoa</taxon>
        <taxon>Ecdysozoa</taxon>
        <taxon>Arthropoda</taxon>
        <taxon>Hexapoda</taxon>
        <taxon>Insecta</taxon>
        <taxon>Pterygota</taxon>
        <taxon>Neoptera</taxon>
        <taxon>Endopterygota</taxon>
        <taxon>Hymenoptera</taxon>
        <taxon>Apocrita</taxon>
        <taxon>Proctotrupomorpha</taxon>
        <taxon>Chalcidoidea</taxon>
        <taxon>Trichogrammatidae</taxon>
        <taxon>Trichogramma</taxon>
    </lineage>
</organism>
<dbReference type="AlphaFoldDB" id="A0A6H5J741"/>
<feature type="coiled-coil region" evidence="1">
    <location>
        <begin position="51"/>
        <end position="81"/>
    </location>
</feature>
<name>A0A6H5J741_9HYME</name>
<dbReference type="Proteomes" id="UP000479190">
    <property type="component" value="Unassembled WGS sequence"/>
</dbReference>